<protein>
    <submittedName>
        <fullName evidence="2">Uncharacterized protein</fullName>
    </submittedName>
</protein>
<gene>
    <name evidence="2" type="ORF">H1Bulk28FD16_000003</name>
</gene>
<proteinExistence type="predicted"/>
<evidence type="ECO:0000313" key="2">
    <source>
        <dbReference type="EMBL" id="QDH89939.1"/>
    </source>
</evidence>
<sequence>MADMKAATGKTKQTPRMKKVKNRSHPSRNAGDGFNEKRTKQLVRSELKLHGKGLPNHVVQFLAAIAMPKDYVTTRYGGAEGSDPTALATPWRREDVTYPTGRLPTEMSAGVHCSYAFRDALRASIRPVALAGPASYKCGFLYSPVGLTEAFPLYRDAGGSIPWLSGDQPHGSTLFTGRIGPADQHRGMIMTGGDVLQITLNPGVYAPGSTVTLAIKRLNAGIWIPVTQFAHAQISGVQTFTYTADVTGYYAFAFGYSQPGSVAALSVGDLTLVVGGAGAYPCTVWGQKSLPGYADNFAFVEALRITAVSLMYTNTASNLNNQGQIVGLQAPKGSAWLQFTDFQTVAADKKSVTRDIKEGNYGFLKPTSTLDIAAMVIYELPSDGIQATQYEDNVFTIYPESDYLVTIASCNVLAGQVGYLTIAAALEYTTLNQWIEVRRGKLTDQELKEALFVLSGLQQWHTNELHWDDIWEGIKDVGRSIWSGIKDVAPVLAAAAPMLL</sequence>
<accession>A0A514D8J0</accession>
<feature type="compositionally biased region" description="Basic residues" evidence="1">
    <location>
        <begin position="13"/>
        <end position="26"/>
    </location>
</feature>
<dbReference type="EMBL" id="MN035130">
    <property type="protein sequence ID" value="QDH89939.1"/>
    <property type="molecule type" value="Genomic_DNA"/>
</dbReference>
<feature type="region of interest" description="Disordered" evidence="1">
    <location>
        <begin position="1"/>
        <end position="38"/>
    </location>
</feature>
<name>A0A514D8J0_9VIRU</name>
<organism evidence="2">
    <name type="scientific">Riboviria sp</name>
    <dbReference type="NCBI Taxonomy" id="2585031"/>
    <lineage>
        <taxon>Viruses</taxon>
        <taxon>Riboviria</taxon>
    </lineage>
</organism>
<evidence type="ECO:0000256" key="1">
    <source>
        <dbReference type="SAM" id="MobiDB-lite"/>
    </source>
</evidence>
<reference evidence="2" key="1">
    <citation type="submission" date="2019-05" db="EMBL/GenBank/DDBJ databases">
        <title>Metatranscriptomic reconstruction reveals RNA viruses with the potential to shape carbon cycling in soil.</title>
        <authorList>
            <person name="Starr E.P."/>
            <person name="Nuccio E."/>
            <person name="Pett-Ridge J."/>
            <person name="Banfield J.F."/>
            <person name="Firestone M.K."/>
        </authorList>
    </citation>
    <scope>NUCLEOTIDE SEQUENCE</scope>
    <source>
        <strain evidence="2">H1_Bulk_28_FD_scaffold_16</strain>
    </source>
</reference>